<dbReference type="InterPro" id="IPR048257">
    <property type="entry name" value="DUF4590"/>
</dbReference>
<feature type="compositionally biased region" description="Polar residues" evidence="1">
    <location>
        <begin position="1608"/>
        <end position="1626"/>
    </location>
</feature>
<feature type="compositionally biased region" description="Basic and acidic residues" evidence="1">
    <location>
        <begin position="1120"/>
        <end position="1140"/>
    </location>
</feature>
<dbReference type="InterPro" id="IPR027962">
    <property type="entry name" value="ERICH3"/>
</dbReference>
<feature type="compositionally biased region" description="Basic and acidic residues" evidence="1">
    <location>
        <begin position="1359"/>
        <end position="1368"/>
    </location>
</feature>
<evidence type="ECO:0000313" key="4">
    <source>
        <dbReference type="Proteomes" id="UP000694569"/>
    </source>
</evidence>
<evidence type="ECO:0000256" key="1">
    <source>
        <dbReference type="SAM" id="MobiDB-lite"/>
    </source>
</evidence>
<feature type="compositionally biased region" description="Polar residues" evidence="1">
    <location>
        <begin position="545"/>
        <end position="554"/>
    </location>
</feature>
<feature type="compositionally biased region" description="Basic and acidic residues" evidence="1">
    <location>
        <begin position="507"/>
        <end position="544"/>
    </location>
</feature>
<feature type="region of interest" description="Disordered" evidence="1">
    <location>
        <begin position="1417"/>
        <end position="1481"/>
    </location>
</feature>
<dbReference type="OrthoDB" id="120976at2759"/>
<feature type="compositionally biased region" description="Acidic residues" evidence="1">
    <location>
        <begin position="486"/>
        <end position="506"/>
    </location>
</feature>
<feature type="compositionally biased region" description="Basic and acidic residues" evidence="1">
    <location>
        <begin position="1198"/>
        <end position="1216"/>
    </location>
</feature>
<feature type="compositionally biased region" description="Basic and acidic residues" evidence="1">
    <location>
        <begin position="1661"/>
        <end position="1678"/>
    </location>
</feature>
<feature type="compositionally biased region" description="Polar residues" evidence="1">
    <location>
        <begin position="241"/>
        <end position="250"/>
    </location>
</feature>
<dbReference type="Proteomes" id="UP000694569">
    <property type="component" value="Unplaced"/>
</dbReference>
<feature type="compositionally biased region" description="Basic and acidic residues" evidence="1">
    <location>
        <begin position="555"/>
        <end position="575"/>
    </location>
</feature>
<feature type="compositionally biased region" description="Basic and acidic residues" evidence="1">
    <location>
        <begin position="1453"/>
        <end position="1466"/>
    </location>
</feature>
<feature type="compositionally biased region" description="Basic and acidic residues" evidence="1">
    <location>
        <begin position="189"/>
        <end position="200"/>
    </location>
</feature>
<feature type="compositionally biased region" description="Acidic residues" evidence="1">
    <location>
        <begin position="434"/>
        <end position="443"/>
    </location>
</feature>
<feature type="compositionally biased region" description="Basic and acidic residues" evidence="1">
    <location>
        <begin position="665"/>
        <end position="677"/>
    </location>
</feature>
<dbReference type="Pfam" id="PF15257">
    <property type="entry name" value="DUF4590"/>
    <property type="match status" value="1"/>
</dbReference>
<feature type="compositionally biased region" description="Basic and acidic residues" evidence="1">
    <location>
        <begin position="444"/>
        <end position="466"/>
    </location>
</feature>
<dbReference type="GeneTree" id="ENSGT00530000064485"/>
<reference evidence="3" key="1">
    <citation type="submission" date="2025-08" db="UniProtKB">
        <authorList>
            <consortium name="Ensembl"/>
        </authorList>
    </citation>
    <scope>IDENTIFICATION</scope>
</reference>
<feature type="compositionally biased region" description="Acidic residues" evidence="1">
    <location>
        <begin position="696"/>
        <end position="710"/>
    </location>
</feature>
<feature type="compositionally biased region" description="Basic and acidic residues" evidence="1">
    <location>
        <begin position="420"/>
        <end position="431"/>
    </location>
</feature>
<feature type="compositionally biased region" description="Polar residues" evidence="1">
    <location>
        <begin position="716"/>
        <end position="725"/>
    </location>
</feature>
<feature type="compositionally biased region" description="Basic and acidic residues" evidence="1">
    <location>
        <begin position="848"/>
        <end position="861"/>
    </location>
</feature>
<feature type="region of interest" description="Disordered" evidence="1">
    <location>
        <begin position="401"/>
        <end position="874"/>
    </location>
</feature>
<sequence length="1733" mass="194340">MSHPYHGPLSAYNSLTDKHLTGYFNNTRIKRQLQRAGLITRSGRILSEKEYRINAMRRDHQKYIRECLAQAIFHKVLDMERHHQIEIKRKLESFARKERVQRIKVDHSRRTEEDTAPVFSPRPPTGPRSGLNRQMTAQVEGSDSSEASSSPRPNTAPGNMQRPYRLQPLNGTSSHGNAPKTSSGSRHKQSSDDHEQSFSKGVERDIWKLINTMDHPMGISPYRLPIINNFVMPAPPPTQKGPKQSANYSSRGRRYRPTTAPNGLEPLSKDSQKFQKTSPHSNVKITMSYLGKNVHLSHEDDDYRDEIKIFQQHCGGENLCVYKGRLLEGESFNLTSRRHRGFPFSLTFFINGMQVDRLSSCCEYKHRKGARLGGRNGHFGFVDIEGASPCYRCIIAMGLDKKPSPPPKKSEEEEESDSEDEKHESQKRSPVESDVSDEESHGDDEEKREDRSLKESSHDDVRKDADMEFEEEGGETNEENNCTDMYEADDEGKNEYDEDFEVDEEKSDAKHNEEGRSYDEVDRNSKSPSDDEKDDLKHETESNKSSKPNAQPSDSQKDERDGHSESENEGDKQARGEGSLDSENVPTDYLFNEQRRKGKRSIVEKDMNSAARKIQKRYRQHRTRRANSQKAKTDMKHDAASISSASSVSSSSSEGESDYDGDGEETSRRQPEPERLPSRKSSMGSEKPMTPTTEKLEEEDAKNEEIENEIPELKETLSQAKTPQPSDGIEEHPRRTGSRQENQEKPPESDHESAFEHDDDQPPVESNASDAEYGFDGKTLLSEEEEEDVKSVQEKIAEAMGHHEKRDPEPEASDTSTDEEETFNTPFAKHKPTERSAVESPEMITECNLKEDSKEEKPREEVEQEMPGEMESAVEDRLIKEEECQKENLSPKPEPENEQEMVILDGTPHQDEEADYEAFTDDLLREALNDDTNARIEFLNGDNIKLEDSRKNIEICDLTGLTLEPTEELGEEFQGIEAEEITVIKDDIETVDTFECNFNVVSQTRESMSHFEELKEQDIVDSMQPEEELVVENETDKENVEDCVGPSPSILLGKTSVKELELNNEMENCEKEILEKENDSIITDHTEAESTTEQENVDEQLLHKSTMDIEMQVVDIDTSSAKELDDEKDKTEDGVVRENKSSTSLRSDAKDTCLNADISGEDVQEKDDDQKQEVAHMSEGPKGNIEPTSETANDIEVEERKPDENSGNPRESHISENEEAIIANGDSGEAELTIENTEIQEESEGVMELKKEEDESLTKLNNEEMIINKAGESYATDEGVITGEKVTTEELGEANDEIAIEETSVVVIKEQDSTVHVGVNVEEETLVKDRDVGSEEKGTDDNLEPFDRMESEEEADTGVESRGDKEISESEATPNQNSQEDELVTNGVIIDEKGIPFDGEVVNYISISHRKSVESLTFENDSGSLTCPSNEDLGSPGTNENIETNASFTDNGSNKDLEPTPMKEDNPGSDNEIEGASSVVVQEKEDVSLEVSVVQVFNLTEEVQCNTEDTEISVKESPAKREPGDQELPHETPGGNPEELTVSGPEDIEKTLSNLVSERNNTIEIIHIQSVEETGEGGIAEEANLANGEEPLEENINAQVFTENNISETDATSAINTDIAETSDNQTNEEDNSHLSEANIEDLTSGNESSIVEPEVANKMSTEEPVKHGKDEGEHKDITTATTTLTDKTKLQDEPDNQDKDLGEKDMLEPSVPNETKTADMQENPVADEDGDP</sequence>
<feature type="compositionally biased region" description="Basic and acidic residues" evidence="1">
    <location>
        <begin position="1687"/>
        <end position="1708"/>
    </location>
</feature>
<evidence type="ECO:0000259" key="2">
    <source>
        <dbReference type="Pfam" id="PF15257"/>
    </source>
</evidence>
<feature type="compositionally biased region" description="Polar residues" evidence="1">
    <location>
        <begin position="169"/>
        <end position="184"/>
    </location>
</feature>
<feature type="region of interest" description="Disordered" evidence="1">
    <location>
        <begin position="98"/>
        <end position="200"/>
    </location>
</feature>
<feature type="compositionally biased region" description="Basic and acidic residues" evidence="1">
    <location>
        <begin position="741"/>
        <end position="756"/>
    </location>
</feature>
<dbReference type="PANTHER" id="PTHR23034:SF2">
    <property type="entry name" value="GLUTAMATE-RICH PROTEIN 3"/>
    <property type="match status" value="1"/>
</dbReference>
<evidence type="ECO:0000313" key="3">
    <source>
        <dbReference type="Ensembl" id="ENSLLEP00000044050.1"/>
    </source>
</evidence>
<dbReference type="PROSITE" id="PS50096">
    <property type="entry name" value="IQ"/>
    <property type="match status" value="1"/>
</dbReference>
<feature type="compositionally biased region" description="Basic and acidic residues" evidence="1">
    <location>
        <begin position="1075"/>
        <end position="1088"/>
    </location>
</feature>
<feature type="compositionally biased region" description="Basic and acidic residues" evidence="1">
    <location>
        <begin position="1512"/>
        <end position="1530"/>
    </location>
</feature>
<dbReference type="CDD" id="cd23767">
    <property type="entry name" value="IQCD"/>
    <property type="match status" value="1"/>
</dbReference>
<feature type="compositionally biased region" description="Basic and acidic residues" evidence="1">
    <location>
        <begin position="789"/>
        <end position="809"/>
    </location>
</feature>
<feature type="compositionally biased region" description="Basic and acidic residues" evidence="1">
    <location>
        <begin position="401"/>
        <end position="411"/>
    </location>
</feature>
<feature type="compositionally biased region" description="Polar residues" evidence="1">
    <location>
        <begin position="1436"/>
        <end position="1452"/>
    </location>
</feature>
<feature type="compositionally biased region" description="Polar residues" evidence="1">
    <location>
        <begin position="1417"/>
        <end position="1429"/>
    </location>
</feature>
<dbReference type="Ensembl" id="ENSLLET00000045818.1">
    <property type="protein sequence ID" value="ENSLLEP00000044050.1"/>
    <property type="gene ID" value="ENSLLEG00000027987.1"/>
</dbReference>
<feature type="compositionally biased region" description="Basic and acidic residues" evidence="1">
    <location>
        <begin position="1325"/>
        <end position="1349"/>
    </location>
</feature>
<protein>
    <recommendedName>
        <fullName evidence="2">DUF4590 domain-containing protein</fullName>
    </recommendedName>
</protein>
<organism evidence="3 4">
    <name type="scientific">Leptobrachium leishanense</name>
    <name type="common">Leishan spiny toad</name>
    <dbReference type="NCBI Taxonomy" id="445787"/>
    <lineage>
        <taxon>Eukaryota</taxon>
        <taxon>Metazoa</taxon>
        <taxon>Chordata</taxon>
        <taxon>Craniata</taxon>
        <taxon>Vertebrata</taxon>
        <taxon>Euteleostomi</taxon>
        <taxon>Amphibia</taxon>
        <taxon>Batrachia</taxon>
        <taxon>Anura</taxon>
        <taxon>Pelobatoidea</taxon>
        <taxon>Megophryidae</taxon>
        <taxon>Leptobrachium</taxon>
    </lineage>
</organism>
<feature type="region of interest" description="Disordered" evidence="1">
    <location>
        <begin position="1320"/>
        <end position="1385"/>
    </location>
</feature>
<feature type="compositionally biased region" description="Acidic residues" evidence="1">
    <location>
        <begin position="810"/>
        <end position="822"/>
    </location>
</feature>
<feature type="region of interest" description="Disordered" evidence="1">
    <location>
        <begin position="1608"/>
        <end position="1733"/>
    </location>
</feature>
<dbReference type="PANTHER" id="PTHR23034">
    <property type="entry name" value="GLUTAMATE-RICH PROTEIN 3"/>
    <property type="match status" value="1"/>
</dbReference>
<feature type="compositionally biased region" description="Acidic residues" evidence="1">
    <location>
        <begin position="467"/>
        <end position="478"/>
    </location>
</feature>
<feature type="compositionally biased region" description="Basic and acidic residues" evidence="1">
    <location>
        <begin position="98"/>
        <end position="113"/>
    </location>
</feature>
<feature type="domain" description="DUF4590" evidence="2">
    <location>
        <begin position="295"/>
        <end position="408"/>
    </location>
</feature>
<feature type="compositionally biased region" description="Low complexity" evidence="1">
    <location>
        <begin position="640"/>
        <end position="654"/>
    </location>
</feature>
<proteinExistence type="predicted"/>
<reference evidence="3" key="2">
    <citation type="submission" date="2025-09" db="UniProtKB">
        <authorList>
            <consortium name="Ensembl"/>
        </authorList>
    </citation>
    <scope>IDENTIFICATION</scope>
</reference>
<keyword evidence="4" id="KW-1185">Reference proteome</keyword>
<accession>A0A8C5QZJ6</accession>
<feature type="region of interest" description="Disordered" evidence="1">
    <location>
        <begin position="1500"/>
        <end position="1544"/>
    </location>
</feature>
<feature type="compositionally biased region" description="Polar residues" evidence="1">
    <location>
        <begin position="131"/>
        <end position="141"/>
    </location>
</feature>
<feature type="region of interest" description="Disordered" evidence="1">
    <location>
        <begin position="233"/>
        <end position="279"/>
    </location>
</feature>
<name>A0A8C5QZJ6_9ANUR</name>
<feature type="compositionally biased region" description="Basic residues" evidence="1">
    <location>
        <begin position="613"/>
        <end position="627"/>
    </location>
</feature>
<feature type="compositionally biased region" description="Acidic residues" evidence="1">
    <location>
        <begin position="655"/>
        <end position="664"/>
    </location>
</feature>
<feature type="region of interest" description="Disordered" evidence="1">
    <location>
        <begin position="1075"/>
        <end position="1230"/>
    </location>
</feature>